<proteinExistence type="predicted"/>
<dbReference type="InterPro" id="IPR013783">
    <property type="entry name" value="Ig-like_fold"/>
</dbReference>
<gene>
    <name evidence="2" type="ORF">HY36_00555</name>
</gene>
<dbReference type="PATRIC" id="fig|1280948.3.peg.108"/>
<dbReference type="AlphaFoldDB" id="A0A059EB99"/>
<protein>
    <submittedName>
        <fullName evidence="2">Uncharacterized protein</fullName>
    </submittedName>
</protein>
<dbReference type="STRING" id="1280948.HY36_00555"/>
<dbReference type="Proteomes" id="UP000024547">
    <property type="component" value="Unassembled WGS sequence"/>
</dbReference>
<dbReference type="EMBL" id="AWFH01000001">
    <property type="protein sequence ID" value="KCZ64893.1"/>
    <property type="molecule type" value="Genomic_DNA"/>
</dbReference>
<name>A0A059EB99_9PROT</name>
<feature type="region of interest" description="Disordered" evidence="1">
    <location>
        <begin position="1"/>
        <end position="29"/>
    </location>
</feature>
<keyword evidence="3" id="KW-1185">Reference proteome</keyword>
<organism evidence="2 3">
    <name type="scientific">Hyphomonas atlantica</name>
    <dbReference type="NCBI Taxonomy" id="1280948"/>
    <lineage>
        <taxon>Bacteria</taxon>
        <taxon>Pseudomonadati</taxon>
        <taxon>Pseudomonadota</taxon>
        <taxon>Alphaproteobacteria</taxon>
        <taxon>Hyphomonadales</taxon>
        <taxon>Hyphomonadaceae</taxon>
        <taxon>Hyphomonas</taxon>
    </lineage>
</organism>
<dbReference type="Gene3D" id="2.60.40.10">
    <property type="entry name" value="Immunoglobulins"/>
    <property type="match status" value="1"/>
</dbReference>
<dbReference type="RefSeq" id="WP_035546833.1">
    <property type="nucleotide sequence ID" value="NZ_AWFH01000001.1"/>
</dbReference>
<feature type="compositionally biased region" description="Pro residues" evidence="1">
    <location>
        <begin position="1"/>
        <end position="11"/>
    </location>
</feature>
<sequence>MAPPPPPPANTPPELAYTLTPESPEEGRPFVIDATASSDAEGEPLTWTLEQVAGPAPSDVPLGEDEAVEGEAMFAFRAPEVDQDTLMEFELTISDGEDITMERISVGIQNIELTPTVSLLGEAVALFDGLHNPEQADFYSMSFGDHEIGVNGIADADDDSGRILFRYMNDYVTEEFSDLQTLALEGSVVGESATLQMEYMNGFSPSLLIGLEESDQIHIKEAFAQIVETEAPCAFSLLSSSIHDTQNDLLVGSRGAGLKIFQFDKFPRGTFAPGEEPVLEVGPILASTGNFCFANAWGSHIIGYDEATSTLRFWDVVWGGEPDEMASVPISLPESGPLVDADFYIDEVGHFVAAFVSSNGAHEGQHELWIYANQFDGSGPVQVQKYSWDKGVPSDVILADLDTGDVDAQADVLITLETVPYLIRVEQTGDLSLGDTRPSFEELTYVPTTLWNTSVRKAGAPDFTTQTLILTQTRTGKVSMMELTPD</sequence>
<dbReference type="OrthoDB" id="7618290at2"/>
<evidence type="ECO:0000256" key="1">
    <source>
        <dbReference type="SAM" id="MobiDB-lite"/>
    </source>
</evidence>
<comment type="caution">
    <text evidence="2">The sequence shown here is derived from an EMBL/GenBank/DDBJ whole genome shotgun (WGS) entry which is preliminary data.</text>
</comment>
<accession>A0A059EB99</accession>
<evidence type="ECO:0000313" key="2">
    <source>
        <dbReference type="EMBL" id="KCZ64893.1"/>
    </source>
</evidence>
<evidence type="ECO:0000313" key="3">
    <source>
        <dbReference type="Proteomes" id="UP000024547"/>
    </source>
</evidence>
<reference evidence="2 3" key="1">
    <citation type="journal article" date="2014" name="Antonie Van Leeuwenhoek">
        <title>Hyphomonas beringensis sp. nov. and Hyphomonas chukchiensis sp. nov., isolated from surface seawater of the Bering Sea and Chukchi Sea.</title>
        <authorList>
            <person name="Li C."/>
            <person name="Lai Q."/>
            <person name="Li G."/>
            <person name="Dong C."/>
            <person name="Wang J."/>
            <person name="Liao Y."/>
            <person name="Shao Z."/>
        </authorList>
    </citation>
    <scope>NUCLEOTIDE SEQUENCE [LARGE SCALE GENOMIC DNA]</scope>
    <source>
        <strain evidence="2 3">22II1-22F38</strain>
    </source>
</reference>